<accession>A0ACB8BDU5</accession>
<organism evidence="1 2">
    <name type="scientific">Leucogyrophana mollusca</name>
    <dbReference type="NCBI Taxonomy" id="85980"/>
    <lineage>
        <taxon>Eukaryota</taxon>
        <taxon>Fungi</taxon>
        <taxon>Dikarya</taxon>
        <taxon>Basidiomycota</taxon>
        <taxon>Agaricomycotina</taxon>
        <taxon>Agaricomycetes</taxon>
        <taxon>Agaricomycetidae</taxon>
        <taxon>Boletales</taxon>
        <taxon>Boletales incertae sedis</taxon>
        <taxon>Leucogyrophana</taxon>
    </lineage>
</organism>
<keyword evidence="2" id="KW-1185">Reference proteome</keyword>
<name>A0ACB8BDU5_9AGAM</name>
<reference evidence="1" key="1">
    <citation type="journal article" date="2021" name="New Phytol.">
        <title>Evolutionary innovations through gain and loss of genes in the ectomycorrhizal Boletales.</title>
        <authorList>
            <person name="Wu G."/>
            <person name="Miyauchi S."/>
            <person name="Morin E."/>
            <person name="Kuo A."/>
            <person name="Drula E."/>
            <person name="Varga T."/>
            <person name="Kohler A."/>
            <person name="Feng B."/>
            <person name="Cao Y."/>
            <person name="Lipzen A."/>
            <person name="Daum C."/>
            <person name="Hundley H."/>
            <person name="Pangilinan J."/>
            <person name="Johnson J."/>
            <person name="Barry K."/>
            <person name="LaButti K."/>
            <person name="Ng V."/>
            <person name="Ahrendt S."/>
            <person name="Min B."/>
            <person name="Choi I.G."/>
            <person name="Park H."/>
            <person name="Plett J.M."/>
            <person name="Magnuson J."/>
            <person name="Spatafora J.W."/>
            <person name="Nagy L.G."/>
            <person name="Henrissat B."/>
            <person name="Grigoriev I.V."/>
            <person name="Yang Z.L."/>
            <person name="Xu J."/>
            <person name="Martin F.M."/>
        </authorList>
    </citation>
    <scope>NUCLEOTIDE SEQUENCE</scope>
    <source>
        <strain evidence="1">KUC20120723A-06</strain>
    </source>
</reference>
<proteinExistence type="predicted"/>
<dbReference type="EMBL" id="MU266436">
    <property type="protein sequence ID" value="KAH7923991.1"/>
    <property type="molecule type" value="Genomic_DNA"/>
</dbReference>
<comment type="caution">
    <text evidence="1">The sequence shown here is derived from an EMBL/GenBank/DDBJ whole genome shotgun (WGS) entry which is preliminary data.</text>
</comment>
<dbReference type="Proteomes" id="UP000790709">
    <property type="component" value="Unassembled WGS sequence"/>
</dbReference>
<evidence type="ECO:0000313" key="2">
    <source>
        <dbReference type="Proteomes" id="UP000790709"/>
    </source>
</evidence>
<gene>
    <name evidence="1" type="ORF">BV22DRAFT_1067578</name>
</gene>
<protein>
    <submittedName>
        <fullName evidence="1">Translin</fullName>
    </submittedName>
</protein>
<evidence type="ECO:0000313" key="1">
    <source>
        <dbReference type="EMBL" id="KAH7923991.1"/>
    </source>
</evidence>
<sequence length="272" mass="30877">MDTDKTTAVVDIFDEFRKDIDEHNDRRERLIKASRDVTNISKKVIFLLHRIMTERGNDTRDPFKHAAERGRNGLREAQVLYAQMKHEIQGDEFWRYHRAVSPGLQEYIEALSFAHYLEHGTLVTYAQVQDTLSDDSGVPYLPLPKEDYLLGLSDLTGELMRFAISGIARKGGRTKATEVCAFVRQCKSDFERFTPVVRELSKKQSVTTQSLEKIEDAVYAIVVRSSEYDLPPEAVDDIVAQSISSFGTGSGVDRSKRGRRDPGSGDEYEGEY</sequence>